<proteinExistence type="predicted"/>
<name>A0A7W9NL11_9PSEU</name>
<dbReference type="EMBL" id="JACHIR010000001">
    <property type="protein sequence ID" value="MBB5896570.1"/>
    <property type="molecule type" value="Genomic_DNA"/>
</dbReference>
<accession>A0A7W9NL11</accession>
<evidence type="ECO:0000313" key="3">
    <source>
        <dbReference type="Proteomes" id="UP000585638"/>
    </source>
</evidence>
<dbReference type="Proteomes" id="UP000585638">
    <property type="component" value="Unassembled WGS sequence"/>
</dbReference>
<keyword evidence="1" id="KW-1133">Transmembrane helix</keyword>
<dbReference type="RefSeq" id="WP_184868204.1">
    <property type="nucleotide sequence ID" value="NZ_BAAAWY010000016.1"/>
</dbReference>
<comment type="caution">
    <text evidence="2">The sequence shown here is derived from an EMBL/GenBank/DDBJ whole genome shotgun (WGS) entry which is preliminary data.</text>
</comment>
<protein>
    <recommendedName>
        <fullName evidence="4">SPW repeat-containing protein</fullName>
    </recommendedName>
</protein>
<feature type="transmembrane region" description="Helical" evidence="1">
    <location>
        <begin position="12"/>
        <end position="31"/>
    </location>
</feature>
<reference evidence="2 3" key="1">
    <citation type="submission" date="2020-08" db="EMBL/GenBank/DDBJ databases">
        <title>Sequencing the genomes of 1000 actinobacteria strains.</title>
        <authorList>
            <person name="Klenk H.-P."/>
        </authorList>
    </citation>
    <scope>NUCLEOTIDE SEQUENCE [LARGE SCALE GENOMIC DNA]</scope>
    <source>
        <strain evidence="2 3">DSM 43851</strain>
    </source>
</reference>
<organism evidence="2 3">
    <name type="scientific">Kutzneria kofuensis</name>
    <dbReference type="NCBI Taxonomy" id="103725"/>
    <lineage>
        <taxon>Bacteria</taxon>
        <taxon>Bacillati</taxon>
        <taxon>Actinomycetota</taxon>
        <taxon>Actinomycetes</taxon>
        <taxon>Pseudonocardiales</taxon>
        <taxon>Pseudonocardiaceae</taxon>
        <taxon>Kutzneria</taxon>
    </lineage>
</organism>
<keyword evidence="3" id="KW-1185">Reference proteome</keyword>
<evidence type="ECO:0000256" key="1">
    <source>
        <dbReference type="SAM" id="Phobius"/>
    </source>
</evidence>
<sequence>MAPHATGIIWNNVVTGAVIAVLGLATSMLVASSTRNGTHH</sequence>
<evidence type="ECO:0000313" key="2">
    <source>
        <dbReference type="EMBL" id="MBB5896570.1"/>
    </source>
</evidence>
<gene>
    <name evidence="2" type="ORF">BJ998_007766</name>
</gene>
<dbReference type="AlphaFoldDB" id="A0A7W9NL11"/>
<keyword evidence="1" id="KW-0812">Transmembrane</keyword>
<evidence type="ECO:0008006" key="4">
    <source>
        <dbReference type="Google" id="ProtNLM"/>
    </source>
</evidence>
<keyword evidence="1" id="KW-0472">Membrane</keyword>